<dbReference type="CDD" id="cd18609">
    <property type="entry name" value="GH32-like"/>
    <property type="match status" value="1"/>
</dbReference>
<dbReference type="InterPro" id="IPR013148">
    <property type="entry name" value="Glyco_hydro_32_N"/>
</dbReference>
<evidence type="ECO:0000259" key="4">
    <source>
        <dbReference type="Pfam" id="PF00251"/>
    </source>
</evidence>
<proteinExistence type="inferred from homology"/>
<dbReference type="InterPro" id="IPR023296">
    <property type="entry name" value="Glyco_hydro_beta-prop_sf"/>
</dbReference>
<dbReference type="RefSeq" id="WP_179634416.1">
    <property type="nucleotide sequence ID" value="NZ_JACCFH010000001.1"/>
</dbReference>
<dbReference type="Gene3D" id="2.115.10.20">
    <property type="entry name" value="Glycosyl hydrolase domain, family 43"/>
    <property type="match status" value="1"/>
</dbReference>
<evidence type="ECO:0000256" key="3">
    <source>
        <dbReference type="ARBA" id="ARBA00023295"/>
    </source>
</evidence>
<gene>
    <name evidence="5" type="ORF">BDD16_002664</name>
</gene>
<reference evidence="5 6" key="1">
    <citation type="submission" date="2020-07" db="EMBL/GenBank/DDBJ databases">
        <title>Genomic Encyclopedia of Archaeal and Bacterial Type Strains, Phase II (KMG-II): from individual species to whole genera.</title>
        <authorList>
            <person name="Goeker M."/>
        </authorList>
    </citation>
    <scope>NUCLEOTIDE SEQUENCE [LARGE SCALE GENOMIC DNA]</scope>
    <source>
        <strain evidence="5 6">DSM 21226</strain>
    </source>
</reference>
<dbReference type="EC" id="3.2.1.26" evidence="5"/>
<dbReference type="PANTHER" id="PTHR43101:SF1">
    <property type="entry name" value="BETA-FRUCTOSIDASE"/>
    <property type="match status" value="1"/>
</dbReference>
<dbReference type="InterPro" id="IPR051214">
    <property type="entry name" value="GH32_Enzymes"/>
</dbReference>
<dbReference type="PANTHER" id="PTHR43101">
    <property type="entry name" value="BETA-FRUCTOSIDASE"/>
    <property type="match status" value="1"/>
</dbReference>
<keyword evidence="3 5" id="KW-0326">Glycosidase</keyword>
<dbReference type="Proteomes" id="UP000518288">
    <property type="component" value="Unassembled WGS sequence"/>
</dbReference>
<evidence type="ECO:0000256" key="1">
    <source>
        <dbReference type="ARBA" id="ARBA00009902"/>
    </source>
</evidence>
<dbReference type="SUPFAM" id="SSF75005">
    <property type="entry name" value="Arabinanase/levansucrase/invertase"/>
    <property type="match status" value="1"/>
</dbReference>
<comment type="caution">
    <text evidence="5">The sequence shown here is derived from an EMBL/GenBank/DDBJ whole genome shotgun (WGS) entry which is preliminary data.</text>
</comment>
<dbReference type="GO" id="GO:0004564">
    <property type="term" value="F:beta-fructofuranosidase activity"/>
    <property type="evidence" value="ECO:0007669"/>
    <property type="project" value="UniProtKB-EC"/>
</dbReference>
<organism evidence="5 6">
    <name type="scientific">Sphaerotilus montanus</name>
    <dbReference type="NCBI Taxonomy" id="522889"/>
    <lineage>
        <taxon>Bacteria</taxon>
        <taxon>Pseudomonadati</taxon>
        <taxon>Pseudomonadota</taxon>
        <taxon>Betaproteobacteria</taxon>
        <taxon>Burkholderiales</taxon>
        <taxon>Sphaerotilaceae</taxon>
        <taxon>Sphaerotilus</taxon>
    </lineage>
</organism>
<comment type="similarity">
    <text evidence="1">Belongs to the glycosyl hydrolase 32 family.</text>
</comment>
<sequence length="342" mass="37873">MLALQDQWIWDFWTHRVGEASDSGETCWHIWFLKADKALGDESLRHWNVTQGHAVSTDLVNWTHLGTSFTPAASPSWDDKTVWTGSVVRDDAGGWHQFYTGTCAAENGRRQRIGHATSVDGHHWQRVGDGLVLDLVDGDPVSALYEEYVLPDGGPWDGRAMRDPWVMRDPDGEGWLMVFTARVPGGEELNTRGAIGLARSPDLQTWTLCPPVFAGEFGQLEVPQILQIGGRWYCFFCNAGEHWSQDYAARHLAASGQSPVWGTHYLMAEHPLGPWQVGPAPFLDGDLPCRRYAGRIVETDQGPALMAFNYWQTDGTFAGTVCDPMPLGVDPDTGALSLRPSP</sequence>
<dbReference type="EMBL" id="JACCFH010000001">
    <property type="protein sequence ID" value="NYG33678.1"/>
    <property type="molecule type" value="Genomic_DNA"/>
</dbReference>
<keyword evidence="2 5" id="KW-0378">Hydrolase</keyword>
<dbReference type="AlphaFoldDB" id="A0A7Y9QYI1"/>
<dbReference type="Pfam" id="PF00251">
    <property type="entry name" value="Glyco_hydro_32N"/>
    <property type="match status" value="1"/>
</dbReference>
<accession>A0A7Y9QYI1</accession>
<evidence type="ECO:0000256" key="2">
    <source>
        <dbReference type="ARBA" id="ARBA00022801"/>
    </source>
</evidence>
<feature type="domain" description="Glycosyl hydrolase family 32 N-terminal" evidence="4">
    <location>
        <begin position="28"/>
        <end position="232"/>
    </location>
</feature>
<evidence type="ECO:0000313" key="6">
    <source>
        <dbReference type="Proteomes" id="UP000518288"/>
    </source>
</evidence>
<keyword evidence="6" id="KW-1185">Reference proteome</keyword>
<protein>
    <submittedName>
        <fullName evidence="5">Beta-fructofuranosidase</fullName>
        <ecNumber evidence="5">3.2.1.26</ecNumber>
    </submittedName>
</protein>
<name>A0A7Y9QYI1_9BURK</name>
<evidence type="ECO:0000313" key="5">
    <source>
        <dbReference type="EMBL" id="NYG33678.1"/>
    </source>
</evidence>